<feature type="compositionally biased region" description="Basic and acidic residues" evidence="1">
    <location>
        <begin position="83"/>
        <end position="97"/>
    </location>
</feature>
<protein>
    <submittedName>
        <fullName evidence="2">Uncharacterized protein</fullName>
    </submittedName>
</protein>
<evidence type="ECO:0000256" key="1">
    <source>
        <dbReference type="SAM" id="MobiDB-lite"/>
    </source>
</evidence>
<evidence type="ECO:0000313" key="2">
    <source>
        <dbReference type="EMBL" id="GDY73643.1"/>
    </source>
</evidence>
<dbReference type="EMBL" id="BJHY01000001">
    <property type="protein sequence ID" value="GDY73643.1"/>
    <property type="molecule type" value="Genomic_DNA"/>
</dbReference>
<evidence type="ECO:0000313" key="3">
    <source>
        <dbReference type="Proteomes" id="UP000299211"/>
    </source>
</evidence>
<comment type="caution">
    <text evidence="2">The sequence shown here is derived from an EMBL/GenBank/DDBJ whole genome shotgun (WGS) entry which is preliminary data.</text>
</comment>
<name>A0A4D4MNF6_STRAX</name>
<feature type="compositionally biased region" description="Basic and acidic residues" evidence="1">
    <location>
        <begin position="28"/>
        <end position="42"/>
    </location>
</feature>
<organism evidence="2 3">
    <name type="scientific">Streptomyces avermitilis</name>
    <dbReference type="NCBI Taxonomy" id="33903"/>
    <lineage>
        <taxon>Bacteria</taxon>
        <taxon>Bacillati</taxon>
        <taxon>Actinomycetota</taxon>
        <taxon>Actinomycetes</taxon>
        <taxon>Kitasatosporales</taxon>
        <taxon>Streptomycetaceae</taxon>
        <taxon>Streptomyces</taxon>
    </lineage>
</organism>
<feature type="region of interest" description="Disordered" evidence="1">
    <location>
        <begin position="1"/>
        <end position="68"/>
    </location>
</feature>
<proteinExistence type="predicted"/>
<reference evidence="2 3" key="1">
    <citation type="submission" date="2019-04" db="EMBL/GenBank/DDBJ databases">
        <title>Draft genome sequences of Streptomyces avermitilis ATCC 31267.</title>
        <authorList>
            <person name="Komaki H."/>
            <person name="Tamura T."/>
            <person name="Hosoyama A."/>
        </authorList>
    </citation>
    <scope>NUCLEOTIDE SEQUENCE [LARGE SCALE GENOMIC DNA]</scope>
    <source>
        <strain evidence="2 3">ATCC 31267</strain>
    </source>
</reference>
<sequence>MDRREEPLTEDRGRRTPGRGMPGAPNRDPVRADDGEPRTVPHRDHRITGVRPCPAPPSTGTGPPLETVPMTTVSARAVPMTRARREGMARARREERPPGGLVLDIRGRPGPPPLRFEAADGRMLLRQGERPVLLGRVEPPREGLFVHRLDGYRSPLPPLRSALTRDPGRGLLDQYARWLEDSAHGPLHDSRWLLSEARSFPPYVWHHDFARGWPGIHLDWCGGGWQGVVPLRRLSPPDAPRVRAYRKHARDGTLAPVLLWWVSSFDGWLLLDGHDRAVAALAEGRDPVCLVLSRAPDDEAWRRTADEVTASHERRVADLADRPRPWADRQRATMERAYGDVMAWLPYEHAPTRSWPLPGGPAAWDELAARVMFECRSD</sequence>
<feature type="compositionally biased region" description="Basic and acidic residues" evidence="1">
    <location>
        <begin position="1"/>
        <end position="14"/>
    </location>
</feature>
<feature type="region of interest" description="Disordered" evidence="1">
    <location>
        <begin position="82"/>
        <end position="109"/>
    </location>
</feature>
<gene>
    <name evidence="2" type="ORF">SAV31267_031280</name>
</gene>
<dbReference type="AlphaFoldDB" id="A0A4D4MNF6"/>
<dbReference type="Proteomes" id="UP000299211">
    <property type="component" value="Unassembled WGS sequence"/>
</dbReference>
<accession>A0A4D4MNF6</accession>